<dbReference type="AlphaFoldDB" id="A0A6G0WA88"/>
<evidence type="ECO:0000313" key="2">
    <source>
        <dbReference type="Proteomes" id="UP000481153"/>
    </source>
</evidence>
<reference evidence="1 2" key="1">
    <citation type="submission" date="2019-07" db="EMBL/GenBank/DDBJ databases">
        <title>Genomics analysis of Aphanomyces spp. identifies a new class of oomycete effector associated with host adaptation.</title>
        <authorList>
            <person name="Gaulin E."/>
        </authorList>
    </citation>
    <scope>NUCLEOTIDE SEQUENCE [LARGE SCALE GENOMIC DNA]</scope>
    <source>
        <strain evidence="1 2">ATCC 201684</strain>
    </source>
</reference>
<gene>
    <name evidence="1" type="ORF">Ae201684_017791</name>
</gene>
<comment type="caution">
    <text evidence="1">The sequence shown here is derived from an EMBL/GenBank/DDBJ whole genome shotgun (WGS) entry which is preliminary data.</text>
</comment>
<dbReference type="Proteomes" id="UP000481153">
    <property type="component" value="Unassembled WGS sequence"/>
</dbReference>
<proteinExistence type="predicted"/>
<accession>A0A6G0WA88</accession>
<keyword evidence="2" id="KW-1185">Reference proteome</keyword>
<sequence>MTLSPFEADQSSRQLTAIQSTPEPMIQCCLFCFGWLQTPTDYHHLVAVDTKCYHLTIQRAANYWVHPPRPNSKQLPIRPTFKTAHSHLKTPHCSRDLKAVCTKDPTTTVRLYVVAL</sequence>
<protein>
    <submittedName>
        <fullName evidence="1">Uncharacterized protein</fullName>
    </submittedName>
</protein>
<organism evidence="1 2">
    <name type="scientific">Aphanomyces euteiches</name>
    <dbReference type="NCBI Taxonomy" id="100861"/>
    <lineage>
        <taxon>Eukaryota</taxon>
        <taxon>Sar</taxon>
        <taxon>Stramenopiles</taxon>
        <taxon>Oomycota</taxon>
        <taxon>Saprolegniomycetes</taxon>
        <taxon>Saprolegniales</taxon>
        <taxon>Verrucalvaceae</taxon>
        <taxon>Aphanomyces</taxon>
    </lineage>
</organism>
<dbReference type="EMBL" id="VJMJ01000313">
    <property type="protein sequence ID" value="KAF0723170.1"/>
    <property type="molecule type" value="Genomic_DNA"/>
</dbReference>
<evidence type="ECO:0000313" key="1">
    <source>
        <dbReference type="EMBL" id="KAF0723170.1"/>
    </source>
</evidence>
<name>A0A6G0WA88_9STRA</name>